<keyword evidence="2" id="KW-1185">Reference proteome</keyword>
<dbReference type="PANTHER" id="PTHR34105:SF1">
    <property type="entry name" value="PROLINE-, GLUTAMIC ACID- AND LEUCINE-RICH PROTEIN 1"/>
    <property type="match status" value="1"/>
</dbReference>
<dbReference type="PANTHER" id="PTHR34105">
    <property type="entry name" value="PROLINE-, GLUTAMIC ACID- AND LEUCINE-RICH PROTEIN 1"/>
    <property type="match status" value="1"/>
</dbReference>
<dbReference type="GO" id="GO:0005634">
    <property type="term" value="C:nucleus"/>
    <property type="evidence" value="ECO:0007669"/>
    <property type="project" value="TreeGrafter"/>
</dbReference>
<protein>
    <submittedName>
        <fullName evidence="1">Uncharacterized protein</fullName>
    </submittedName>
</protein>
<organism evidence="1 2">
    <name type="scientific">Olea europaea subsp. europaea</name>
    <dbReference type="NCBI Taxonomy" id="158383"/>
    <lineage>
        <taxon>Eukaryota</taxon>
        <taxon>Viridiplantae</taxon>
        <taxon>Streptophyta</taxon>
        <taxon>Embryophyta</taxon>
        <taxon>Tracheophyta</taxon>
        <taxon>Spermatophyta</taxon>
        <taxon>Magnoliopsida</taxon>
        <taxon>eudicotyledons</taxon>
        <taxon>Gunneridae</taxon>
        <taxon>Pentapetalae</taxon>
        <taxon>asterids</taxon>
        <taxon>lamiids</taxon>
        <taxon>Lamiales</taxon>
        <taxon>Oleaceae</taxon>
        <taxon>Oleeae</taxon>
        <taxon>Olea</taxon>
    </lineage>
</organism>
<comment type="caution">
    <text evidence="1">The sequence shown here is derived from an EMBL/GenBank/DDBJ whole genome shotgun (WGS) entry which is preliminary data.</text>
</comment>
<sequence>MGGVGFVTHLSEDVVTNAFIDLESFGDGRKGTSFGVHANASVDTLPQPQWRKRKQVHMTESFQEPPDTDCLEAAMAQNPDELALKVAALEALETLLTVGGSLRSKKWRANVDDLLITVATNACKGGIGQGENKYFSLPYLSLGLELFRRGMLETGSRLVQFGEEKHRINR</sequence>
<dbReference type="AlphaFoldDB" id="A0A8S0VHH7"/>
<dbReference type="Gramene" id="OE9A004728T2">
    <property type="protein sequence ID" value="OE9A004728C2"/>
    <property type="gene ID" value="OE9A004728"/>
</dbReference>
<evidence type="ECO:0000313" key="2">
    <source>
        <dbReference type="Proteomes" id="UP000594638"/>
    </source>
</evidence>
<dbReference type="OrthoDB" id="20900at2759"/>
<dbReference type="EMBL" id="CACTIH010009385">
    <property type="protein sequence ID" value="CAA3030620.1"/>
    <property type="molecule type" value="Genomic_DNA"/>
</dbReference>
<accession>A0A8S0VHH7</accession>
<reference evidence="1 2" key="1">
    <citation type="submission" date="2019-12" db="EMBL/GenBank/DDBJ databases">
        <authorList>
            <person name="Alioto T."/>
            <person name="Alioto T."/>
            <person name="Gomez Garrido J."/>
        </authorList>
    </citation>
    <scope>NUCLEOTIDE SEQUENCE [LARGE SCALE GENOMIC DNA]</scope>
</reference>
<gene>
    <name evidence="1" type="ORF">OLEA9_A004728</name>
</gene>
<proteinExistence type="predicted"/>
<name>A0A8S0VHH7_OLEEU</name>
<dbReference type="Proteomes" id="UP000594638">
    <property type="component" value="Unassembled WGS sequence"/>
</dbReference>
<evidence type="ECO:0000313" key="1">
    <source>
        <dbReference type="EMBL" id="CAA3030620.1"/>
    </source>
</evidence>
<dbReference type="GO" id="GO:0006364">
    <property type="term" value="P:rRNA processing"/>
    <property type="evidence" value="ECO:0007669"/>
    <property type="project" value="TreeGrafter"/>
</dbReference>